<evidence type="ECO:0000259" key="7">
    <source>
        <dbReference type="Pfam" id="PF00361"/>
    </source>
</evidence>
<dbReference type="GO" id="GO:0012505">
    <property type="term" value="C:endomembrane system"/>
    <property type="evidence" value="ECO:0007669"/>
    <property type="project" value="UniProtKB-SubCell"/>
</dbReference>
<feature type="transmembrane region" description="Helical" evidence="6">
    <location>
        <begin position="645"/>
        <end position="662"/>
    </location>
</feature>
<dbReference type="GO" id="GO:0015990">
    <property type="term" value="P:electron transport coupled proton transport"/>
    <property type="evidence" value="ECO:0007669"/>
    <property type="project" value="TreeGrafter"/>
</dbReference>
<protein>
    <recommendedName>
        <fullName evidence="11">NADH-quinone oxidoreductase subunit L</fullName>
    </recommendedName>
</protein>
<evidence type="ECO:0008006" key="11">
    <source>
        <dbReference type="Google" id="ProtNLM"/>
    </source>
</evidence>
<feature type="transmembrane region" description="Helical" evidence="6">
    <location>
        <begin position="300"/>
        <end position="321"/>
    </location>
</feature>
<organism evidence="9 10">
    <name type="scientific">Leptolinea tardivitalis</name>
    <dbReference type="NCBI Taxonomy" id="229920"/>
    <lineage>
        <taxon>Bacteria</taxon>
        <taxon>Bacillati</taxon>
        <taxon>Chloroflexota</taxon>
        <taxon>Anaerolineae</taxon>
        <taxon>Anaerolineales</taxon>
        <taxon>Anaerolineaceae</taxon>
        <taxon>Leptolinea</taxon>
    </lineage>
</organism>
<dbReference type="InterPro" id="IPR001750">
    <property type="entry name" value="ND/Mrp_TM"/>
</dbReference>
<feature type="transmembrane region" description="Helical" evidence="6">
    <location>
        <begin position="449"/>
        <end position="472"/>
    </location>
</feature>
<feature type="domain" description="NADH-Ubiquinone oxidoreductase (complex I) chain 5 N-terminal" evidence="8">
    <location>
        <begin position="77"/>
        <end position="134"/>
    </location>
</feature>
<dbReference type="PRINTS" id="PR01434">
    <property type="entry name" value="NADHDHGNASE5"/>
</dbReference>
<feature type="transmembrane region" description="Helical" evidence="6">
    <location>
        <begin position="360"/>
        <end position="377"/>
    </location>
</feature>
<keyword evidence="2 5" id="KW-0812">Transmembrane</keyword>
<dbReference type="AlphaFoldDB" id="A0A0P6XHM5"/>
<evidence type="ECO:0000313" key="10">
    <source>
        <dbReference type="Proteomes" id="UP000050430"/>
    </source>
</evidence>
<evidence type="ECO:0000256" key="5">
    <source>
        <dbReference type="RuleBase" id="RU000320"/>
    </source>
</evidence>
<evidence type="ECO:0000313" key="9">
    <source>
        <dbReference type="EMBL" id="KPL70593.1"/>
    </source>
</evidence>
<feature type="transmembrane region" description="Helical" evidence="6">
    <location>
        <begin position="12"/>
        <end position="33"/>
    </location>
</feature>
<feature type="domain" description="NADH:quinone oxidoreductase/Mrp antiporter transmembrane" evidence="7">
    <location>
        <begin position="150"/>
        <end position="463"/>
    </location>
</feature>
<keyword evidence="4 6" id="KW-0472">Membrane</keyword>
<evidence type="ECO:0000256" key="3">
    <source>
        <dbReference type="ARBA" id="ARBA00022989"/>
    </source>
</evidence>
<evidence type="ECO:0000259" key="8">
    <source>
        <dbReference type="Pfam" id="PF00662"/>
    </source>
</evidence>
<reference evidence="9 10" key="1">
    <citation type="submission" date="2015-07" db="EMBL/GenBank/DDBJ databases">
        <title>Genome sequence of Leptolinea tardivitalis DSM 16556.</title>
        <authorList>
            <person name="Hemp J."/>
            <person name="Ward L.M."/>
            <person name="Pace L.A."/>
            <person name="Fischer W.W."/>
        </authorList>
    </citation>
    <scope>NUCLEOTIDE SEQUENCE [LARGE SCALE GENOMIC DNA]</scope>
    <source>
        <strain evidence="9 10">YMTK-2</strain>
    </source>
</reference>
<keyword evidence="3 6" id="KW-1133">Transmembrane helix</keyword>
<dbReference type="NCBIfam" id="TIGR01974">
    <property type="entry name" value="NDH_I_L"/>
    <property type="match status" value="1"/>
</dbReference>
<dbReference type="Proteomes" id="UP000050430">
    <property type="component" value="Unassembled WGS sequence"/>
</dbReference>
<comment type="subcellular location">
    <subcellularLocation>
        <location evidence="1">Endomembrane system</location>
        <topology evidence="1">Multi-pass membrane protein</topology>
    </subcellularLocation>
    <subcellularLocation>
        <location evidence="5">Membrane</location>
        <topology evidence="5">Multi-pass membrane protein</topology>
    </subcellularLocation>
</comment>
<feature type="transmembrane region" description="Helical" evidence="6">
    <location>
        <begin position="196"/>
        <end position="216"/>
    </location>
</feature>
<dbReference type="InterPro" id="IPR001516">
    <property type="entry name" value="Proton_antipo_N"/>
</dbReference>
<feature type="transmembrane region" description="Helical" evidence="6">
    <location>
        <begin position="535"/>
        <end position="558"/>
    </location>
</feature>
<dbReference type="PRINTS" id="PR01435">
    <property type="entry name" value="NPOXDRDTASE5"/>
</dbReference>
<feature type="transmembrane region" description="Helical" evidence="6">
    <location>
        <begin position="40"/>
        <end position="63"/>
    </location>
</feature>
<dbReference type="Pfam" id="PF00662">
    <property type="entry name" value="Proton_antipo_N"/>
    <property type="match status" value="1"/>
</dbReference>
<evidence type="ECO:0000256" key="4">
    <source>
        <dbReference type="ARBA" id="ARBA00023136"/>
    </source>
</evidence>
<feature type="transmembrane region" description="Helical" evidence="6">
    <location>
        <begin position="414"/>
        <end position="437"/>
    </location>
</feature>
<dbReference type="NCBIfam" id="NF005141">
    <property type="entry name" value="PRK06590.1"/>
    <property type="match status" value="1"/>
</dbReference>
<dbReference type="GO" id="GO:0042773">
    <property type="term" value="P:ATP synthesis coupled electron transport"/>
    <property type="evidence" value="ECO:0007669"/>
    <property type="project" value="InterPro"/>
</dbReference>
<evidence type="ECO:0000256" key="2">
    <source>
        <dbReference type="ARBA" id="ARBA00022692"/>
    </source>
</evidence>
<evidence type="ECO:0000256" key="1">
    <source>
        <dbReference type="ARBA" id="ARBA00004127"/>
    </source>
</evidence>
<name>A0A0P6XHM5_9CHLR</name>
<dbReference type="GO" id="GO:0003954">
    <property type="term" value="F:NADH dehydrogenase activity"/>
    <property type="evidence" value="ECO:0007669"/>
    <property type="project" value="TreeGrafter"/>
</dbReference>
<feature type="transmembrane region" description="Helical" evidence="6">
    <location>
        <begin position="228"/>
        <end position="249"/>
    </location>
</feature>
<evidence type="ECO:0000256" key="6">
    <source>
        <dbReference type="SAM" id="Phobius"/>
    </source>
</evidence>
<proteinExistence type="predicted"/>
<dbReference type="InterPro" id="IPR003945">
    <property type="entry name" value="NU5C-like"/>
</dbReference>
<dbReference type="Pfam" id="PF00361">
    <property type="entry name" value="Proton_antipo_M"/>
    <property type="match status" value="1"/>
</dbReference>
<dbReference type="GO" id="GO:0016020">
    <property type="term" value="C:membrane"/>
    <property type="evidence" value="ECO:0007669"/>
    <property type="project" value="UniProtKB-SubCell"/>
</dbReference>
<comment type="caution">
    <text evidence="9">The sequence shown here is derived from an EMBL/GenBank/DDBJ whole genome shotgun (WGS) entry which is preliminary data.</text>
</comment>
<feature type="transmembrane region" description="Helical" evidence="6">
    <location>
        <begin position="154"/>
        <end position="175"/>
    </location>
</feature>
<dbReference type="PATRIC" id="fig|229920.5.peg.556"/>
<dbReference type="STRING" id="229920.ADM99_15900"/>
<gene>
    <name evidence="9" type="ORF">ADM99_15900</name>
</gene>
<dbReference type="RefSeq" id="WP_062422498.1">
    <property type="nucleotide sequence ID" value="NZ_BBYA01000010.1"/>
</dbReference>
<dbReference type="GO" id="GO:0008137">
    <property type="term" value="F:NADH dehydrogenase (ubiquinone) activity"/>
    <property type="evidence" value="ECO:0007669"/>
    <property type="project" value="InterPro"/>
</dbReference>
<feature type="transmembrane region" description="Helical" evidence="6">
    <location>
        <begin position="328"/>
        <end position="354"/>
    </location>
</feature>
<accession>A0A0P6XHM5</accession>
<feature type="transmembrane region" description="Helical" evidence="6">
    <location>
        <begin position="493"/>
        <end position="515"/>
    </location>
</feature>
<dbReference type="InterPro" id="IPR018393">
    <property type="entry name" value="NADHpl_OxRdtase_5_subgr"/>
</dbReference>
<feature type="transmembrane region" description="Helical" evidence="6">
    <location>
        <begin position="96"/>
        <end position="118"/>
    </location>
</feature>
<dbReference type="PANTHER" id="PTHR42829">
    <property type="entry name" value="NADH-UBIQUINONE OXIDOREDUCTASE CHAIN 5"/>
    <property type="match status" value="1"/>
</dbReference>
<sequence length="663" mass="72052">MFLSEIFSDPAFSLVPWVVFFPLAGIILNLIFSRRWEEKLTALTACLAAGGSFVISLLLMLALTHHPEGATITLLEWINTGSLQINWAFRVDTLSVTMMLVVSGVGTLIHIYAAGYMHYDVRINGDPSRYSRFFIFFNLFILAMMLLVSADNYLMLFVGWEGVGLCSYLLIGFWFEKGADGIANARAAKKAFLVNRIGDVGLLIALFLMFWNFGSLQFDTVFARAPEVAAATPAVLLAMTLFMLLGVAGKSAQLPLYVWLPDAMAGPTPVSALIHAATMVTAGVYLVARSHTLYSLVPAAQTTVVWLGALTALFAATIAVAQNDIKKVLAYSTISQLGFMVAAVGMGAFTAGLFHLTTHAFFKALLFLAAGSVILGMEDVRKLDETNLSDSFHHSHVDPQDMTLMGGLRRKMPVTFWVYLMGALALAGIAPLAGFFSKDEILAAASQNGLLVFLVLLAAAFLTAFYMGRQLWLVFFGKPRSENAENARENTALIVLPLILLAGLTVLGGLLNFPGSLALEGWLEHTLGKGINGEFNSMVAGISLIVSITGLVTAWFVYSRYSGEIKKLDPLEDMFGAVFIGARNKWYVDELYHAIIVRPLEGLSQQLAQPVDQGLIDGIAVGFGSLTKAIAQSWRSIENGFVRSYALALLLGIVLIFSYLVIR</sequence>
<dbReference type="Gene3D" id="1.20.5.2700">
    <property type="match status" value="1"/>
</dbReference>
<dbReference type="PANTHER" id="PTHR42829:SF2">
    <property type="entry name" value="NADH-UBIQUINONE OXIDOREDUCTASE CHAIN 5"/>
    <property type="match status" value="1"/>
</dbReference>
<feature type="transmembrane region" description="Helical" evidence="6">
    <location>
        <begin position="130"/>
        <end position="148"/>
    </location>
</feature>
<dbReference type="EMBL" id="LGCK01000014">
    <property type="protein sequence ID" value="KPL70593.1"/>
    <property type="molecule type" value="Genomic_DNA"/>
</dbReference>
<feature type="transmembrane region" description="Helical" evidence="6">
    <location>
        <begin position="270"/>
        <end position="288"/>
    </location>
</feature>
<keyword evidence="10" id="KW-1185">Reference proteome</keyword>